<feature type="transmembrane region" description="Helical" evidence="2">
    <location>
        <begin position="327"/>
        <end position="348"/>
    </location>
</feature>
<evidence type="ECO:0000313" key="5">
    <source>
        <dbReference type="Proteomes" id="UP000288351"/>
    </source>
</evidence>
<feature type="compositionally biased region" description="Gly residues" evidence="1">
    <location>
        <begin position="385"/>
        <end position="409"/>
    </location>
</feature>
<accession>A0A401QRI3</accession>
<feature type="transmembrane region" description="Helical" evidence="2">
    <location>
        <begin position="188"/>
        <end position="208"/>
    </location>
</feature>
<feature type="compositionally biased region" description="Low complexity" evidence="1">
    <location>
        <begin position="440"/>
        <end position="488"/>
    </location>
</feature>
<feature type="chain" id="PRO_5038349335" description="PE-PGRS family protein" evidence="3">
    <location>
        <begin position="33"/>
        <end position="519"/>
    </location>
</feature>
<dbReference type="Proteomes" id="UP000288351">
    <property type="component" value="Unassembled WGS sequence"/>
</dbReference>
<keyword evidence="2" id="KW-1133">Transmembrane helix</keyword>
<protein>
    <recommendedName>
        <fullName evidence="6">PE-PGRS family protein</fullName>
    </recommendedName>
</protein>
<evidence type="ECO:0008006" key="6">
    <source>
        <dbReference type="Google" id="ProtNLM"/>
    </source>
</evidence>
<feature type="transmembrane region" description="Helical" evidence="2">
    <location>
        <begin position="296"/>
        <end position="321"/>
    </location>
</feature>
<keyword evidence="3" id="KW-0732">Signal</keyword>
<feature type="transmembrane region" description="Helical" evidence="2">
    <location>
        <begin position="147"/>
        <end position="167"/>
    </location>
</feature>
<gene>
    <name evidence="4" type="ORF">SALB_00696</name>
</gene>
<keyword evidence="2" id="KW-0812">Transmembrane</keyword>
<dbReference type="AlphaFoldDB" id="A0A401QRI3"/>
<keyword evidence="2" id="KW-0472">Membrane</keyword>
<evidence type="ECO:0000256" key="1">
    <source>
        <dbReference type="SAM" id="MobiDB-lite"/>
    </source>
</evidence>
<feature type="transmembrane region" description="Helical" evidence="2">
    <location>
        <begin position="243"/>
        <end position="264"/>
    </location>
</feature>
<proteinExistence type="predicted"/>
<organism evidence="4 5">
    <name type="scientific">Streptomyces noursei</name>
    <name type="common">Streptomyces albulus</name>
    <dbReference type="NCBI Taxonomy" id="1971"/>
    <lineage>
        <taxon>Bacteria</taxon>
        <taxon>Bacillati</taxon>
        <taxon>Actinomycetota</taxon>
        <taxon>Actinomycetes</taxon>
        <taxon>Kitasatosporales</taxon>
        <taxon>Streptomycetaceae</taxon>
        <taxon>Streptomyces</taxon>
    </lineage>
</organism>
<evidence type="ECO:0000256" key="2">
    <source>
        <dbReference type="SAM" id="Phobius"/>
    </source>
</evidence>
<feature type="signal peptide" evidence="3">
    <location>
        <begin position="1"/>
        <end position="32"/>
    </location>
</feature>
<dbReference type="RefSeq" id="WP_260222853.1">
    <property type="nucleotide sequence ID" value="NC_006571.1"/>
</dbReference>
<comment type="caution">
    <text evidence="4">The sequence shown here is derived from an EMBL/GenBank/DDBJ whole genome shotgun (WGS) entry which is preliminary data.</text>
</comment>
<name>A0A401QRI3_STRNR</name>
<sequence length="519" mass="51370">METVSARPLARLGAVIAALLVVLGLCAPSALATNAASATVGHVTIRKAGWDPWSVACASVAVPFPPTQLIGSAACGKKLLDKAAPEVGKKVIEGATSALKPIADDIAKFTGDMVKTGMTWWLMTPSVRIEDTGVLGDPKKEGAGSSLSLHAVMLGIGTLIAVLLTMFQGMRMIIQRKGQPLLQVLQGLLINIMVNAVGVAVIDSLLVASDKLTQTIMNIGFADHDAPERMVAMLLPAAANPGAVMLMALVVFLVGGAQVVLLFLRQAAIPFQALLLPIAGSGQIGGDNTRQWLPRLITTILTIICYKPMAAVIICVGFIEFQHGNGIIDWLRGCVTLMLSVFALKGLLSLFAPLGMAVGGGGGAGGGLAGGLMGMISSAGAGEMTSGGSGAQGASGGSGGDGGSGGGSGSPSPSRGGSSAQDQAAYMDRNGPSGGGEPDAAAQAETASQTSSTVPAQAGAETGAATGTATGTATTAGTSGTATGTAATAGGPVTIALVAAEATDQARKQAGSEMGSGGN</sequence>
<evidence type="ECO:0000313" key="4">
    <source>
        <dbReference type="EMBL" id="GCB88027.1"/>
    </source>
</evidence>
<evidence type="ECO:0000256" key="3">
    <source>
        <dbReference type="SAM" id="SignalP"/>
    </source>
</evidence>
<reference evidence="4 5" key="1">
    <citation type="journal article" date="2019" name="Microbiol. Resour. Announc.">
        <title>Draft Genome Sequence of the Most Traditional epsilon-Poly-l-Lysine Producer, Streptomyces albulus NBRC14147.</title>
        <authorList>
            <person name="Yamanaka K."/>
            <person name="Hamano Y."/>
        </authorList>
    </citation>
    <scope>NUCLEOTIDE SEQUENCE [LARGE SCALE GENOMIC DNA]</scope>
    <source>
        <strain evidence="4 5">NBRC 14147</strain>
    </source>
</reference>
<feature type="compositionally biased region" description="Low complexity" evidence="1">
    <location>
        <begin position="410"/>
        <end position="419"/>
    </location>
</feature>
<dbReference type="EMBL" id="BHXC01000005">
    <property type="protein sequence ID" value="GCB88027.1"/>
    <property type="molecule type" value="Genomic_DNA"/>
</dbReference>
<feature type="region of interest" description="Disordered" evidence="1">
    <location>
        <begin position="383"/>
        <end position="488"/>
    </location>
</feature>